<dbReference type="PANTHER" id="PTHR34406:SF1">
    <property type="entry name" value="PROTEIN YCEI"/>
    <property type="match status" value="1"/>
</dbReference>
<dbReference type="Proteomes" id="UP000317371">
    <property type="component" value="Unassembled WGS sequence"/>
</dbReference>
<comment type="similarity">
    <text evidence="1">Belongs to the UPF0312 family.</text>
</comment>
<sequence length="315" mass="33282">MDFGNQNDSNKERKAMKTHRKTIWTIALVFLLALALTACGSSSEAPAAEVQGEAQADVAAQTQEPVQADAQAETQTEAQAENAPEADSSPSDEVAADTDEAGEMASDAETSAEADAPAQAEAAGEGQAAAQAGGVQIFRIDPERTQARFTIDEVLLGSPKTVVGVTSLVEGEIQIDPAALENTQISTIRVDASDLTTDDNRRNRAIRERILGANNEAYRYITFEPTAIVGLPASVAVGESVQFQVTGNLTIRDTTREETFDVTVTPTSETEITGLATTVIRYADYGLAIPSVPFVANVSEEVQLELEFTAVATGS</sequence>
<evidence type="ECO:0000313" key="6">
    <source>
        <dbReference type="Proteomes" id="UP000317371"/>
    </source>
</evidence>
<evidence type="ECO:0000256" key="3">
    <source>
        <dbReference type="SAM" id="SignalP"/>
    </source>
</evidence>
<name>A0A540VG73_9CHLR</name>
<feature type="compositionally biased region" description="Low complexity" evidence="2">
    <location>
        <begin position="105"/>
        <end position="128"/>
    </location>
</feature>
<evidence type="ECO:0000256" key="2">
    <source>
        <dbReference type="SAM" id="MobiDB-lite"/>
    </source>
</evidence>
<dbReference type="OrthoDB" id="153595at2"/>
<dbReference type="EMBL" id="VIGC01000011">
    <property type="protein sequence ID" value="TQE95764.1"/>
    <property type="molecule type" value="Genomic_DNA"/>
</dbReference>
<feature type="domain" description="Lipid/polyisoprenoid-binding YceI-like" evidence="4">
    <location>
        <begin position="137"/>
        <end position="311"/>
    </location>
</feature>
<evidence type="ECO:0000259" key="4">
    <source>
        <dbReference type="SMART" id="SM00867"/>
    </source>
</evidence>
<feature type="signal peptide" evidence="3">
    <location>
        <begin position="1"/>
        <end position="47"/>
    </location>
</feature>
<comment type="caution">
    <text evidence="5">The sequence shown here is derived from an EMBL/GenBank/DDBJ whole genome shotgun (WGS) entry which is preliminary data.</text>
</comment>
<evidence type="ECO:0000256" key="1">
    <source>
        <dbReference type="ARBA" id="ARBA00008812"/>
    </source>
</evidence>
<protein>
    <submittedName>
        <fullName evidence="5">YceI family protein</fullName>
    </submittedName>
</protein>
<dbReference type="Pfam" id="PF04264">
    <property type="entry name" value="YceI"/>
    <property type="match status" value="1"/>
</dbReference>
<accession>A0A540VG73</accession>
<keyword evidence="3" id="KW-0732">Signal</keyword>
<feature type="chain" id="PRO_5022096272" evidence="3">
    <location>
        <begin position="48"/>
        <end position="315"/>
    </location>
</feature>
<feature type="region of interest" description="Disordered" evidence="2">
    <location>
        <begin position="50"/>
        <end position="128"/>
    </location>
</feature>
<gene>
    <name evidence="5" type="ORF">FKZ61_09995</name>
</gene>
<dbReference type="PANTHER" id="PTHR34406">
    <property type="entry name" value="PROTEIN YCEI"/>
    <property type="match status" value="1"/>
</dbReference>
<keyword evidence="6" id="KW-1185">Reference proteome</keyword>
<dbReference type="AlphaFoldDB" id="A0A540VG73"/>
<dbReference type="Gene3D" id="2.40.128.110">
    <property type="entry name" value="Lipid/polyisoprenoid-binding, YceI-like"/>
    <property type="match status" value="1"/>
</dbReference>
<reference evidence="5 6" key="1">
    <citation type="submission" date="2019-06" db="EMBL/GenBank/DDBJ databases">
        <title>Genome sequence of Litorilinea aerophila BAA-2444.</title>
        <authorList>
            <person name="Maclea K.S."/>
            <person name="Maurais E.G."/>
            <person name="Iannazzi L.C."/>
        </authorList>
    </citation>
    <scope>NUCLEOTIDE SEQUENCE [LARGE SCALE GENOMIC DNA]</scope>
    <source>
        <strain evidence="5 6">ATCC BAA-2444</strain>
    </source>
</reference>
<evidence type="ECO:0000313" key="5">
    <source>
        <dbReference type="EMBL" id="TQE95764.1"/>
    </source>
</evidence>
<proteinExistence type="inferred from homology"/>
<dbReference type="InterPro" id="IPR007372">
    <property type="entry name" value="Lipid/polyisoprenoid-bd_YceI"/>
</dbReference>
<dbReference type="InterPro" id="IPR036761">
    <property type="entry name" value="TTHA0802/YceI-like_sf"/>
</dbReference>
<dbReference type="SUPFAM" id="SSF101874">
    <property type="entry name" value="YceI-like"/>
    <property type="match status" value="1"/>
</dbReference>
<dbReference type="InParanoid" id="A0A540VG73"/>
<dbReference type="SMART" id="SM00867">
    <property type="entry name" value="YceI"/>
    <property type="match status" value="1"/>
</dbReference>
<feature type="compositionally biased region" description="Low complexity" evidence="2">
    <location>
        <begin position="67"/>
        <end position="86"/>
    </location>
</feature>
<organism evidence="5 6">
    <name type="scientific">Litorilinea aerophila</name>
    <dbReference type="NCBI Taxonomy" id="1204385"/>
    <lineage>
        <taxon>Bacteria</taxon>
        <taxon>Bacillati</taxon>
        <taxon>Chloroflexota</taxon>
        <taxon>Caldilineae</taxon>
        <taxon>Caldilineales</taxon>
        <taxon>Caldilineaceae</taxon>
        <taxon>Litorilinea</taxon>
    </lineage>
</organism>